<keyword evidence="3" id="KW-1185">Reference proteome</keyword>
<feature type="transmembrane region" description="Helical" evidence="1">
    <location>
        <begin position="391"/>
        <end position="412"/>
    </location>
</feature>
<feature type="transmembrane region" description="Helical" evidence="1">
    <location>
        <begin position="318"/>
        <end position="340"/>
    </location>
</feature>
<protein>
    <recommendedName>
        <fullName evidence="4">Beta-carotene 15,15'-monooxygenase</fullName>
    </recommendedName>
</protein>
<feature type="transmembrane region" description="Helical" evidence="1">
    <location>
        <begin position="257"/>
        <end position="276"/>
    </location>
</feature>
<evidence type="ECO:0000256" key="1">
    <source>
        <dbReference type="SAM" id="Phobius"/>
    </source>
</evidence>
<dbReference type="Proteomes" id="UP000076947">
    <property type="component" value="Unassembled WGS sequence"/>
</dbReference>
<gene>
    <name evidence="2" type="ORF">AYJ05_02850</name>
</gene>
<dbReference type="EMBL" id="LSTQ01000001">
    <property type="protein sequence ID" value="OAH32726.1"/>
    <property type="molecule type" value="Genomic_DNA"/>
</dbReference>
<feature type="transmembrane region" description="Helical" evidence="1">
    <location>
        <begin position="360"/>
        <end position="379"/>
    </location>
</feature>
<organism evidence="2 3">
    <name type="scientific">Corynebacterium stationis</name>
    <dbReference type="NCBI Taxonomy" id="1705"/>
    <lineage>
        <taxon>Bacteria</taxon>
        <taxon>Bacillati</taxon>
        <taxon>Actinomycetota</taxon>
        <taxon>Actinomycetes</taxon>
        <taxon>Mycobacteriales</taxon>
        <taxon>Corynebacteriaceae</taxon>
        <taxon>Corynebacterium</taxon>
    </lineage>
</organism>
<feature type="transmembrane region" description="Helical" evidence="1">
    <location>
        <begin position="226"/>
        <end position="245"/>
    </location>
</feature>
<dbReference type="AlphaFoldDB" id="A0A177IVZ7"/>
<evidence type="ECO:0008006" key="4">
    <source>
        <dbReference type="Google" id="ProtNLM"/>
    </source>
</evidence>
<feature type="transmembrane region" description="Helical" evidence="1">
    <location>
        <begin position="29"/>
        <end position="48"/>
    </location>
</feature>
<comment type="caution">
    <text evidence="2">The sequence shown here is derived from an EMBL/GenBank/DDBJ whole genome shotgun (WGS) entry which is preliminary data.</text>
</comment>
<accession>A0A177IVZ7</accession>
<evidence type="ECO:0000313" key="2">
    <source>
        <dbReference type="EMBL" id="OAH32726.1"/>
    </source>
</evidence>
<reference evidence="3" key="1">
    <citation type="submission" date="2016-02" db="EMBL/GenBank/DDBJ databases">
        <authorList>
            <person name="Kaur G."/>
            <person name="Nair G.R."/>
            <person name="Mayilraj S."/>
        </authorList>
    </citation>
    <scope>NUCLEOTIDE SEQUENCE [LARGE SCALE GENOMIC DNA]</scope>
    <source>
        <strain evidence="3">GA-15</strain>
    </source>
</reference>
<feature type="transmembrane region" description="Helical" evidence="1">
    <location>
        <begin position="155"/>
        <end position="174"/>
    </location>
</feature>
<proteinExistence type="predicted"/>
<feature type="transmembrane region" description="Helical" evidence="1">
    <location>
        <begin position="123"/>
        <end position="143"/>
    </location>
</feature>
<evidence type="ECO:0000313" key="3">
    <source>
        <dbReference type="Proteomes" id="UP000076947"/>
    </source>
</evidence>
<name>A0A177IVZ7_9CORY</name>
<feature type="transmembrane region" description="Helical" evidence="1">
    <location>
        <begin position="194"/>
        <end position="214"/>
    </location>
</feature>
<feature type="transmembrane region" description="Helical" evidence="1">
    <location>
        <begin position="283"/>
        <end position="306"/>
    </location>
</feature>
<dbReference type="STRING" id="1705.CA21670_07310"/>
<feature type="transmembrane region" description="Helical" evidence="1">
    <location>
        <begin position="54"/>
        <end position="73"/>
    </location>
</feature>
<keyword evidence="1" id="KW-1133">Transmembrane helix</keyword>
<keyword evidence="1" id="KW-0812">Transmembrane</keyword>
<sequence>MPQQGKSLHAGPVGVTDVSLKARGRWHTIVFGLISVWLVCGIGLVIASNFGATIAWWAIVHSFTLGVVTTAILTYSLHFAEALTRQPTSSYQPIMVRISLVQVGLIVLLLDTTTDTWSMLSDIGATLVTIVVGWHLWVIFRMLRTSLSTNFAATVPFYLAALAFFITAVVVAVVASHGVGDYTRMIAIHSRLTIWGFAWLTVLGTIMTLLPTLTSTKIPPQVMKRCTFALALHSGGLIAACGFYAASWNTWAGISQLLMVVAAVLIMQPLLAGIFAKNQRLRAAAISVMAGVIWLVALCAADAVCVGLEQETREITRALAPAFLGAGLLQLVTGVLLHLLPTLRGGGNHVVTAARQYADLGGWARLGLINFGAVLTLISPSQVPASTAVQAGLILIALGIAGHIGILLSALIRAHH</sequence>
<feature type="transmembrane region" description="Helical" evidence="1">
    <location>
        <begin position="94"/>
        <end position="111"/>
    </location>
</feature>
<keyword evidence="1" id="KW-0472">Membrane</keyword>